<comment type="caution">
    <text evidence="3">The sequence shown here is derived from an EMBL/GenBank/DDBJ whole genome shotgun (WGS) entry which is preliminary data.</text>
</comment>
<organism evidence="3 4">
    <name type="scientific">Pyrrhoderma noxium</name>
    <dbReference type="NCBI Taxonomy" id="2282107"/>
    <lineage>
        <taxon>Eukaryota</taxon>
        <taxon>Fungi</taxon>
        <taxon>Dikarya</taxon>
        <taxon>Basidiomycota</taxon>
        <taxon>Agaricomycotina</taxon>
        <taxon>Agaricomycetes</taxon>
        <taxon>Hymenochaetales</taxon>
        <taxon>Hymenochaetaceae</taxon>
        <taxon>Pyrrhoderma</taxon>
    </lineage>
</organism>
<protein>
    <submittedName>
        <fullName evidence="3">Glycosyltransferase family 90</fullName>
    </submittedName>
</protein>
<dbReference type="InterPro" id="IPR006598">
    <property type="entry name" value="CAP10"/>
</dbReference>
<sequence length="585" mass="67088">MGSGLDADRIYEAVDLPSPEATHTPHSGSNKSDNTSTSTVRLPHHEWNNDGILRVNTKGPHPIFELMRRAESQWKTKTVRASKTLRQAVFEYKRRYNRPPPKGFDHWWDYVQEHDVQLPDEYDQIFYDLEPYWGMDPHELQQLQKEQELNLDSLTIGKDEDADPITLLTMTLDKKNLHRLEAFKKSTAGAQMEIIKDVQQFIPPFRATLRPHDNPTLFADWTWRRQAREAAKYRSYISIKDLKNPTRHGWASACPLDSPLSSRPDGRYESSYRTSKTFIHDHRASMDPCFHPQHIATHGTFLGLGAGPSPKRFGSPLFSFCASSLHDDIRFTSLFQSSGYAEEDPTWEEKTDNRLFWRGSPTGMFHEEGVNWRQSQRVRLVKMAATDNDTKSDISLLRPAQSPDVPVGEAENLARSALNDALMDISFAGQVINCAGDVCTTMKDEFSWKDSVPAGRGGAGQYKYLLDVDGNGWSARFRRLMSSNSLVFKATIFPEWWTDRAQAWVHYIPVQVDYSDLYDAFTFFAGDEIGKGGHDEMAKKIANSGKEWALNYWRPEDITAYMFRLWLEYARVTSTDRDSMNFDIP</sequence>
<evidence type="ECO:0000259" key="2">
    <source>
        <dbReference type="SMART" id="SM00672"/>
    </source>
</evidence>
<dbReference type="PANTHER" id="PTHR12203">
    <property type="entry name" value="KDEL LYS-ASP-GLU-LEU CONTAINING - RELATED"/>
    <property type="match status" value="1"/>
</dbReference>
<name>A0A286U767_9AGAM</name>
<evidence type="ECO:0000313" key="4">
    <source>
        <dbReference type="Proteomes" id="UP000217199"/>
    </source>
</evidence>
<keyword evidence="4" id="KW-1185">Reference proteome</keyword>
<feature type="compositionally biased region" description="Polar residues" evidence="1">
    <location>
        <begin position="24"/>
        <end position="40"/>
    </location>
</feature>
<dbReference type="InterPro" id="IPR051091">
    <property type="entry name" value="O-Glucosyltr/Glycosyltrsf_90"/>
</dbReference>
<evidence type="ECO:0000313" key="3">
    <source>
        <dbReference type="EMBL" id="PAV15418.1"/>
    </source>
</evidence>
<gene>
    <name evidence="3" type="ORF">PNOK_0918200</name>
</gene>
<evidence type="ECO:0000256" key="1">
    <source>
        <dbReference type="SAM" id="MobiDB-lite"/>
    </source>
</evidence>
<proteinExistence type="predicted"/>
<feature type="domain" description="Glycosyl transferase CAP10" evidence="2">
    <location>
        <begin position="308"/>
        <end position="576"/>
    </location>
</feature>
<reference evidence="3 4" key="1">
    <citation type="journal article" date="2017" name="Mol. Ecol.">
        <title>Comparative and population genomic landscape of Phellinus noxius: A hypervariable fungus causing root rot in trees.</title>
        <authorList>
            <person name="Chung C.L."/>
            <person name="Lee T.J."/>
            <person name="Akiba M."/>
            <person name="Lee H.H."/>
            <person name="Kuo T.H."/>
            <person name="Liu D."/>
            <person name="Ke H.M."/>
            <person name="Yokoi T."/>
            <person name="Roa M.B."/>
            <person name="Lu M.J."/>
            <person name="Chang Y.Y."/>
            <person name="Ann P.J."/>
            <person name="Tsai J.N."/>
            <person name="Chen C.Y."/>
            <person name="Tzean S.S."/>
            <person name="Ota Y."/>
            <person name="Hattori T."/>
            <person name="Sahashi N."/>
            <person name="Liou R.F."/>
            <person name="Kikuchi T."/>
            <person name="Tsai I.J."/>
        </authorList>
    </citation>
    <scope>NUCLEOTIDE SEQUENCE [LARGE SCALE GENOMIC DNA]</scope>
    <source>
        <strain evidence="3 4">FFPRI411160</strain>
    </source>
</reference>
<dbReference type="InParanoid" id="A0A286U767"/>
<dbReference type="SMART" id="SM00672">
    <property type="entry name" value="CAP10"/>
    <property type="match status" value="1"/>
</dbReference>
<dbReference type="PANTHER" id="PTHR12203:SF118">
    <property type="entry name" value="BETA-1,2-XYLOSYLTRANSFERASE 1"/>
    <property type="match status" value="1"/>
</dbReference>
<dbReference type="EMBL" id="NBII01000010">
    <property type="protein sequence ID" value="PAV15418.1"/>
    <property type="molecule type" value="Genomic_DNA"/>
</dbReference>
<dbReference type="Proteomes" id="UP000217199">
    <property type="component" value="Unassembled WGS sequence"/>
</dbReference>
<dbReference type="GO" id="GO:0016740">
    <property type="term" value="F:transferase activity"/>
    <property type="evidence" value="ECO:0007669"/>
    <property type="project" value="UniProtKB-KW"/>
</dbReference>
<dbReference type="OrthoDB" id="541052at2759"/>
<dbReference type="Pfam" id="PF05686">
    <property type="entry name" value="Glyco_transf_90"/>
    <property type="match status" value="1"/>
</dbReference>
<accession>A0A286U767</accession>
<dbReference type="AlphaFoldDB" id="A0A286U767"/>
<feature type="region of interest" description="Disordered" evidence="1">
    <location>
        <begin position="16"/>
        <end position="45"/>
    </location>
</feature>